<dbReference type="GO" id="GO:0046983">
    <property type="term" value="F:protein dimerization activity"/>
    <property type="evidence" value="ECO:0007669"/>
    <property type="project" value="InterPro"/>
</dbReference>
<sequence length="221" mass="24204">MYHQPQVYQPAATVSSARHMYAEHGLCAPSGIRHYSRPAALAPLVTSSAHSPPISPPACYSPGLSLSSDSATVVDYAKSPTLSYTSLSKTASPAPATETKALSVVRRRRGARSVYTAEEKEMRRKISHSAIEKRRRERTNNVLKDLQVMVPWLSKSNKVQKLEILEAAAQYIKDLRSGAPTTFDRSRVASSVSSQIDDDDDDESLTPSTSPRAMKVNFLLS</sequence>
<keyword evidence="4" id="KW-1185">Reference proteome</keyword>
<dbReference type="AlphaFoldDB" id="A0A9W8H176"/>
<dbReference type="InterPro" id="IPR036638">
    <property type="entry name" value="HLH_DNA-bd_sf"/>
</dbReference>
<dbReference type="Proteomes" id="UP001140011">
    <property type="component" value="Unassembled WGS sequence"/>
</dbReference>
<dbReference type="SUPFAM" id="SSF47459">
    <property type="entry name" value="HLH, helix-loop-helix DNA-binding domain"/>
    <property type="match status" value="1"/>
</dbReference>
<reference evidence="3" key="1">
    <citation type="submission" date="2022-07" db="EMBL/GenBank/DDBJ databases">
        <title>Phylogenomic reconstructions and comparative analyses of Kickxellomycotina fungi.</title>
        <authorList>
            <person name="Reynolds N.K."/>
            <person name="Stajich J.E."/>
            <person name="Barry K."/>
            <person name="Grigoriev I.V."/>
            <person name="Crous P."/>
            <person name="Smith M.E."/>
        </authorList>
    </citation>
    <scope>NUCLEOTIDE SEQUENCE</scope>
    <source>
        <strain evidence="3">BCRC 34297</strain>
    </source>
</reference>
<evidence type="ECO:0000256" key="1">
    <source>
        <dbReference type="SAM" id="MobiDB-lite"/>
    </source>
</evidence>
<comment type="caution">
    <text evidence="3">The sequence shown here is derived from an EMBL/GenBank/DDBJ whole genome shotgun (WGS) entry which is preliminary data.</text>
</comment>
<feature type="domain" description="BHLH" evidence="2">
    <location>
        <begin position="123"/>
        <end position="175"/>
    </location>
</feature>
<dbReference type="OrthoDB" id="690068at2759"/>
<feature type="region of interest" description="Disordered" evidence="1">
    <location>
        <begin position="183"/>
        <end position="211"/>
    </location>
</feature>
<gene>
    <name evidence="3" type="ORF">GGI19_001565</name>
</gene>
<evidence type="ECO:0000259" key="2">
    <source>
        <dbReference type="PROSITE" id="PS50888"/>
    </source>
</evidence>
<dbReference type="EMBL" id="JANBUH010000058">
    <property type="protein sequence ID" value="KAJ2755555.1"/>
    <property type="molecule type" value="Genomic_DNA"/>
</dbReference>
<name>A0A9W8H176_9FUNG</name>
<evidence type="ECO:0000313" key="4">
    <source>
        <dbReference type="Proteomes" id="UP001140011"/>
    </source>
</evidence>
<dbReference type="Gene3D" id="4.10.280.10">
    <property type="entry name" value="Helix-loop-helix DNA-binding domain"/>
    <property type="match status" value="1"/>
</dbReference>
<evidence type="ECO:0000313" key="3">
    <source>
        <dbReference type="EMBL" id="KAJ2755555.1"/>
    </source>
</evidence>
<dbReference type="SMART" id="SM00353">
    <property type="entry name" value="HLH"/>
    <property type="match status" value="1"/>
</dbReference>
<dbReference type="PROSITE" id="PS50888">
    <property type="entry name" value="BHLH"/>
    <property type="match status" value="1"/>
</dbReference>
<protein>
    <recommendedName>
        <fullName evidence="2">BHLH domain-containing protein</fullName>
    </recommendedName>
</protein>
<accession>A0A9W8H176</accession>
<proteinExistence type="predicted"/>
<dbReference type="InterPro" id="IPR011598">
    <property type="entry name" value="bHLH_dom"/>
</dbReference>
<organism evidence="3 4">
    <name type="scientific">Coemansia pectinata</name>
    <dbReference type="NCBI Taxonomy" id="1052879"/>
    <lineage>
        <taxon>Eukaryota</taxon>
        <taxon>Fungi</taxon>
        <taxon>Fungi incertae sedis</taxon>
        <taxon>Zoopagomycota</taxon>
        <taxon>Kickxellomycotina</taxon>
        <taxon>Kickxellomycetes</taxon>
        <taxon>Kickxellales</taxon>
        <taxon>Kickxellaceae</taxon>
        <taxon>Coemansia</taxon>
    </lineage>
</organism>
<dbReference type="Pfam" id="PF00010">
    <property type="entry name" value="HLH"/>
    <property type="match status" value="1"/>
</dbReference>